<feature type="signal peptide" evidence="5">
    <location>
        <begin position="1"/>
        <end position="29"/>
    </location>
</feature>
<evidence type="ECO:0000256" key="3">
    <source>
        <dbReference type="ARBA" id="ARBA00022729"/>
    </source>
</evidence>
<keyword evidence="4" id="KW-0472">Membrane</keyword>
<dbReference type="GO" id="GO:0005975">
    <property type="term" value="P:carbohydrate metabolic process"/>
    <property type="evidence" value="ECO:0007669"/>
    <property type="project" value="InterPro"/>
</dbReference>
<keyword evidence="4" id="KW-0812">Transmembrane</keyword>
<dbReference type="InterPro" id="IPR017853">
    <property type="entry name" value="GH"/>
</dbReference>
<dbReference type="FunFam" id="3.20.20.80:FF:000197">
    <property type="entry name" value="Alpha-amylase"/>
    <property type="match status" value="1"/>
</dbReference>
<evidence type="ECO:0000256" key="1">
    <source>
        <dbReference type="ARBA" id="ARBA00001913"/>
    </source>
</evidence>
<sequence>MRVGKIRTRKLFICFCLAVALFVPIHTFADEKREWRDEVIYSIMIDRFNNGEPKNDKQLEVGNLEGYQGGDIRGIIKRLDYIKEMGFTTVMLSPLFESGKYDGLDVRNFKKINEHFGTENDVKELVKEAHAKGMKVVFQFPLGENEQQVMEAMKWWIKEVDLDGSYVLHSEKKPRSLWDDVQKDMQVIKKDFRIMTKGDSEYNEKIVESFSKADVSVKSLYDVSRKEGEFVTFLDDQETKRFARIAKENMYYPPSRLKLALTYLLTSPGIPNFYYGTEIALDGGSIPDNRRLMDFKSDEKFMQHITKLGELRQVRPSLRRGTFELLYDKGGMSILKRKYKNEVTLVAINNTKETQKVSLPVSAIGEKQELRGLLQDEIIREENGEFYLVLKREESNVYKVNGETGVNWLFISLIVGVNVLFIAFLIAVKRKRK</sequence>
<reference evidence="7 8" key="1">
    <citation type="submission" date="2017-09" db="EMBL/GenBank/DDBJ databases">
        <title>Large-scale bioinformatics analysis of Bacillus genomes uncovers conserved roles of natural products in bacterial physiology.</title>
        <authorList>
            <consortium name="Agbiome Team Llc"/>
            <person name="Bleich R.M."/>
            <person name="Grubbs K.J."/>
            <person name="Santa Maria K.C."/>
            <person name="Allen S.E."/>
            <person name="Farag S."/>
            <person name="Shank E.A."/>
            <person name="Bowers A."/>
        </authorList>
    </citation>
    <scope>NUCLEOTIDE SEQUENCE [LARGE SCALE GENOMIC DNA]</scope>
    <source>
        <strain evidence="7 8">AFS070861</strain>
    </source>
</reference>
<feature type="domain" description="Glycosyl hydrolase family 13 catalytic" evidence="6">
    <location>
        <begin position="42"/>
        <end position="312"/>
    </location>
</feature>
<evidence type="ECO:0000256" key="5">
    <source>
        <dbReference type="SAM" id="SignalP"/>
    </source>
</evidence>
<evidence type="ECO:0000313" key="7">
    <source>
        <dbReference type="EMBL" id="PFQ46060.1"/>
    </source>
</evidence>
<dbReference type="InterPro" id="IPR006047">
    <property type="entry name" value="GH13_cat_dom"/>
</dbReference>
<organism evidence="7 8">
    <name type="scientific">Bacillus cereus</name>
    <dbReference type="NCBI Taxonomy" id="1396"/>
    <lineage>
        <taxon>Bacteria</taxon>
        <taxon>Bacillati</taxon>
        <taxon>Bacillota</taxon>
        <taxon>Bacilli</taxon>
        <taxon>Bacillales</taxon>
        <taxon>Bacillaceae</taxon>
        <taxon>Bacillus</taxon>
        <taxon>Bacillus cereus group</taxon>
    </lineage>
</organism>
<dbReference type="AlphaFoldDB" id="A0A2B2LUS4"/>
<keyword evidence="2" id="KW-0479">Metal-binding</keyword>
<evidence type="ECO:0000256" key="2">
    <source>
        <dbReference type="ARBA" id="ARBA00022723"/>
    </source>
</evidence>
<dbReference type="SMART" id="SM00642">
    <property type="entry name" value="Aamy"/>
    <property type="match status" value="1"/>
</dbReference>
<dbReference type="SUPFAM" id="SSF51445">
    <property type="entry name" value="(Trans)glycosidases"/>
    <property type="match status" value="1"/>
</dbReference>
<dbReference type="Pfam" id="PF00128">
    <property type="entry name" value="Alpha-amylase"/>
    <property type="match status" value="1"/>
</dbReference>
<evidence type="ECO:0000259" key="6">
    <source>
        <dbReference type="SMART" id="SM00642"/>
    </source>
</evidence>
<accession>A0A2B2LUS4</accession>
<feature type="chain" id="PRO_5012044073" evidence="5">
    <location>
        <begin position="30"/>
        <end position="433"/>
    </location>
</feature>
<dbReference type="Proteomes" id="UP000224386">
    <property type="component" value="Unassembled WGS sequence"/>
</dbReference>
<evidence type="ECO:0000313" key="8">
    <source>
        <dbReference type="Proteomes" id="UP000224386"/>
    </source>
</evidence>
<dbReference type="PANTHER" id="PTHR10357">
    <property type="entry name" value="ALPHA-AMYLASE FAMILY MEMBER"/>
    <property type="match status" value="1"/>
</dbReference>
<gene>
    <name evidence="7" type="ORF">COK05_12855</name>
</gene>
<dbReference type="SUPFAM" id="SSF51011">
    <property type="entry name" value="Glycosyl hydrolase domain"/>
    <property type="match status" value="1"/>
</dbReference>
<dbReference type="RefSeq" id="WP_098612872.1">
    <property type="nucleotide sequence ID" value="NZ_NUMH01000023.1"/>
</dbReference>
<dbReference type="Gene3D" id="2.60.40.1180">
    <property type="entry name" value="Golgi alpha-mannosidase II"/>
    <property type="match status" value="1"/>
</dbReference>
<name>A0A2B2LUS4_BACCE</name>
<dbReference type="GO" id="GO:0046872">
    <property type="term" value="F:metal ion binding"/>
    <property type="evidence" value="ECO:0007669"/>
    <property type="project" value="UniProtKB-KW"/>
</dbReference>
<dbReference type="PANTHER" id="PTHR10357:SF215">
    <property type="entry name" value="ALPHA-AMYLASE 1"/>
    <property type="match status" value="1"/>
</dbReference>
<dbReference type="InterPro" id="IPR013780">
    <property type="entry name" value="Glyco_hydro_b"/>
</dbReference>
<dbReference type="Pfam" id="PF22026">
    <property type="entry name" value="Alpha-amylase_C_2"/>
    <property type="match status" value="1"/>
</dbReference>
<comment type="cofactor">
    <cofactor evidence="1">
        <name>Ca(2+)</name>
        <dbReference type="ChEBI" id="CHEBI:29108"/>
    </cofactor>
</comment>
<comment type="caution">
    <text evidence="7">The sequence shown here is derived from an EMBL/GenBank/DDBJ whole genome shotgun (WGS) entry which is preliminary data.</text>
</comment>
<proteinExistence type="predicted"/>
<keyword evidence="3 5" id="KW-0732">Signal</keyword>
<keyword evidence="4" id="KW-1133">Transmembrane helix</keyword>
<evidence type="ECO:0000256" key="4">
    <source>
        <dbReference type="SAM" id="Phobius"/>
    </source>
</evidence>
<feature type="transmembrane region" description="Helical" evidence="4">
    <location>
        <begin position="408"/>
        <end position="428"/>
    </location>
</feature>
<dbReference type="Gene3D" id="3.20.20.80">
    <property type="entry name" value="Glycosidases"/>
    <property type="match status" value="2"/>
</dbReference>
<dbReference type="InterPro" id="IPR054174">
    <property type="entry name" value="Alpha-amylase-like_C"/>
</dbReference>
<protein>
    <submittedName>
        <fullName evidence="7">Alpha-amylase</fullName>
    </submittedName>
</protein>
<dbReference type="EMBL" id="NVAP01000027">
    <property type="protein sequence ID" value="PFQ46060.1"/>
    <property type="molecule type" value="Genomic_DNA"/>
</dbReference>